<keyword evidence="1" id="KW-1133">Transmembrane helix</keyword>
<feature type="transmembrane region" description="Helical" evidence="1">
    <location>
        <begin position="202"/>
        <end position="221"/>
    </location>
</feature>
<dbReference type="AlphaFoldDB" id="A0A8H6AZD8"/>
<organism evidence="3 4">
    <name type="scientific">Botrytis fragariae</name>
    <dbReference type="NCBI Taxonomy" id="1964551"/>
    <lineage>
        <taxon>Eukaryota</taxon>
        <taxon>Fungi</taxon>
        <taxon>Dikarya</taxon>
        <taxon>Ascomycota</taxon>
        <taxon>Pezizomycotina</taxon>
        <taxon>Leotiomycetes</taxon>
        <taxon>Helotiales</taxon>
        <taxon>Sclerotiniaceae</taxon>
        <taxon>Botrytis</taxon>
    </lineage>
</organism>
<dbReference type="Pfam" id="PF01073">
    <property type="entry name" value="3Beta_HSD"/>
    <property type="match status" value="1"/>
</dbReference>
<keyword evidence="1" id="KW-0812">Transmembrane</keyword>
<evidence type="ECO:0000313" key="3">
    <source>
        <dbReference type="EMBL" id="KAF5876519.1"/>
    </source>
</evidence>
<keyword evidence="1" id="KW-0472">Membrane</keyword>
<dbReference type="GeneID" id="59257029"/>
<dbReference type="EMBL" id="JABFCT010000004">
    <property type="protein sequence ID" value="KAF5876519.1"/>
    <property type="molecule type" value="Genomic_DNA"/>
</dbReference>
<comment type="caution">
    <text evidence="3">The sequence shown here is derived from an EMBL/GenBank/DDBJ whole genome shotgun (WGS) entry which is preliminary data.</text>
</comment>
<proteinExistence type="predicted"/>
<evidence type="ECO:0000256" key="1">
    <source>
        <dbReference type="SAM" id="Phobius"/>
    </source>
</evidence>
<feature type="domain" description="3-beta hydroxysteroid dehydrogenase/isomerase" evidence="2">
    <location>
        <begin position="54"/>
        <end position="192"/>
    </location>
</feature>
<evidence type="ECO:0000259" key="2">
    <source>
        <dbReference type="Pfam" id="PF01073"/>
    </source>
</evidence>
<dbReference type="Proteomes" id="UP000531561">
    <property type="component" value="Unassembled WGS sequence"/>
</dbReference>
<dbReference type="OrthoDB" id="10058185at2759"/>
<evidence type="ECO:0000313" key="4">
    <source>
        <dbReference type="Proteomes" id="UP000531561"/>
    </source>
</evidence>
<dbReference type="RefSeq" id="XP_037195465.1">
    <property type="nucleotide sequence ID" value="XM_037333337.1"/>
</dbReference>
<name>A0A8H6AZD8_9HELO</name>
<dbReference type="SUPFAM" id="SSF51735">
    <property type="entry name" value="NAD(P)-binding Rossmann-fold domains"/>
    <property type="match status" value="1"/>
</dbReference>
<gene>
    <name evidence="3" type="ORF">Bfra_002924</name>
</gene>
<dbReference type="GO" id="GO:0016616">
    <property type="term" value="F:oxidoreductase activity, acting on the CH-OH group of donors, NAD or NADP as acceptor"/>
    <property type="evidence" value="ECO:0007669"/>
    <property type="project" value="InterPro"/>
</dbReference>
<reference evidence="3 4" key="1">
    <citation type="journal article" date="2020" name="Phytopathology">
        <title>A high-quality genome resource of Botrytis fragariae, a new and rapidly spreading fungal pathogen causing strawberry gray mold in the U.S.A.</title>
        <authorList>
            <person name="Wu Y."/>
            <person name="Saski C.A."/>
            <person name="Schnabel G."/>
            <person name="Xiao S."/>
            <person name="Hu M."/>
        </authorList>
    </citation>
    <scope>NUCLEOTIDE SEQUENCE [LARGE SCALE GENOMIC DNA]</scope>
    <source>
        <strain evidence="3 4">BVB16</strain>
    </source>
</reference>
<dbReference type="InterPro" id="IPR036291">
    <property type="entry name" value="NAD(P)-bd_dom_sf"/>
</dbReference>
<dbReference type="Gene3D" id="3.40.50.720">
    <property type="entry name" value="NAD(P)-binding Rossmann-like Domain"/>
    <property type="match status" value="1"/>
</dbReference>
<protein>
    <submittedName>
        <fullName evidence="3">Putative c-3 sterol dehydrogenase c-4 decarboxylase protein</fullName>
    </submittedName>
</protein>
<accession>A0A8H6AZD8</accession>
<dbReference type="InterPro" id="IPR002225">
    <property type="entry name" value="3Beta_OHSteriod_DH/Estase"/>
</dbReference>
<dbReference type="GO" id="GO:0006694">
    <property type="term" value="P:steroid biosynthetic process"/>
    <property type="evidence" value="ECO:0007669"/>
    <property type="project" value="InterPro"/>
</dbReference>
<sequence>MHVASPSPSPVTGTANDYKKVAIQGTKDLLCSGSRHVNLTEESPLAGSDPKAPACARTKAQAEKLILSANTPLPRDDSKNKVFSWEGYLCTGALRFPLIYGTHDPTCIPGAPNALKMRRTNVVLGNANNLWSFCSVQNATSSHLLLARALFDTRQRKSSHLPSADGEALHIHDGEARKFWDLARMIWKFAGHVSIDERIGYLPMWFALVLSSCLEFGFWFLTCGRKRPYQLEKQQVEYALFEDT</sequence>
<keyword evidence="4" id="KW-1185">Reference proteome</keyword>